<evidence type="ECO:0000259" key="2">
    <source>
        <dbReference type="Pfam" id="PF20058"/>
    </source>
</evidence>
<name>A0ABY7U562_9CORY</name>
<dbReference type="RefSeq" id="WP_022862748.1">
    <property type="nucleotide sequence ID" value="NZ_ATVG01000003.1"/>
</dbReference>
<reference evidence="3 4" key="1">
    <citation type="submission" date="2020-10" db="EMBL/GenBank/DDBJ databases">
        <title>Complete genome sequence of Corynebacterium massiliense DSM 45435, type strain of Corynebacterium massiliense.</title>
        <authorList>
            <person name="Busche T."/>
            <person name="Kalinowski J."/>
            <person name="Ruckert C."/>
        </authorList>
    </citation>
    <scope>NUCLEOTIDE SEQUENCE [LARGE SCALE GENOMIC DNA]</scope>
    <source>
        <strain evidence="3 4">DSM 45435</strain>
    </source>
</reference>
<protein>
    <recommendedName>
        <fullName evidence="2">DUF6457 domain-containing protein</fullName>
    </recommendedName>
</protein>
<dbReference type="Pfam" id="PF20058">
    <property type="entry name" value="DUF6457"/>
    <property type="match status" value="1"/>
</dbReference>
<feature type="compositionally biased region" description="Basic and acidic residues" evidence="1">
    <location>
        <begin position="1"/>
        <end position="11"/>
    </location>
</feature>
<evidence type="ECO:0000256" key="1">
    <source>
        <dbReference type="SAM" id="MobiDB-lite"/>
    </source>
</evidence>
<evidence type="ECO:0000313" key="4">
    <source>
        <dbReference type="Proteomes" id="UP001220064"/>
    </source>
</evidence>
<dbReference type="EMBL" id="CP063189">
    <property type="protein sequence ID" value="WCZ31816.1"/>
    <property type="molecule type" value="Genomic_DNA"/>
</dbReference>
<sequence>MTDTTDKDRTTAADVQKAATDKKDAERLQSAHEWLTEAARVLGLDEKEATVLTRELLDLTKDVAHNRSRPAAPLTSFLVGLAAGDIEEARENIAKLQRAIAADSPATEGDQ</sequence>
<accession>A0ABY7U562</accession>
<keyword evidence="4" id="KW-1185">Reference proteome</keyword>
<proteinExistence type="predicted"/>
<evidence type="ECO:0000313" key="3">
    <source>
        <dbReference type="EMBL" id="WCZ31816.1"/>
    </source>
</evidence>
<feature type="region of interest" description="Disordered" evidence="1">
    <location>
        <begin position="1"/>
        <end position="26"/>
    </location>
</feature>
<gene>
    <name evidence="3" type="ORF">CMASS_01785</name>
</gene>
<dbReference type="Proteomes" id="UP001220064">
    <property type="component" value="Chromosome"/>
</dbReference>
<dbReference type="InterPro" id="IPR045598">
    <property type="entry name" value="DUF6457"/>
</dbReference>
<feature type="domain" description="DUF6457" evidence="2">
    <location>
        <begin position="29"/>
        <end position="103"/>
    </location>
</feature>
<organism evidence="3 4">
    <name type="scientific">Corynebacterium massiliense DSM 45435</name>
    <dbReference type="NCBI Taxonomy" id="1121364"/>
    <lineage>
        <taxon>Bacteria</taxon>
        <taxon>Bacillati</taxon>
        <taxon>Actinomycetota</taxon>
        <taxon>Actinomycetes</taxon>
        <taxon>Mycobacteriales</taxon>
        <taxon>Corynebacteriaceae</taxon>
        <taxon>Corynebacterium</taxon>
    </lineage>
</organism>